<reference evidence="1" key="1">
    <citation type="journal article" date="2021" name="Environ. Microbiol.">
        <title>Gene family expansions and transcriptome signatures uncover fungal adaptations to wood decay.</title>
        <authorList>
            <person name="Hage H."/>
            <person name="Miyauchi S."/>
            <person name="Viragh M."/>
            <person name="Drula E."/>
            <person name="Min B."/>
            <person name="Chaduli D."/>
            <person name="Navarro D."/>
            <person name="Favel A."/>
            <person name="Norest M."/>
            <person name="Lesage-Meessen L."/>
            <person name="Balint B."/>
            <person name="Merenyi Z."/>
            <person name="de Eugenio L."/>
            <person name="Morin E."/>
            <person name="Martinez A.T."/>
            <person name="Baldrian P."/>
            <person name="Stursova M."/>
            <person name="Martinez M.J."/>
            <person name="Novotny C."/>
            <person name="Magnuson J.K."/>
            <person name="Spatafora J.W."/>
            <person name="Maurice S."/>
            <person name="Pangilinan J."/>
            <person name="Andreopoulos W."/>
            <person name="LaButti K."/>
            <person name="Hundley H."/>
            <person name="Na H."/>
            <person name="Kuo A."/>
            <person name="Barry K."/>
            <person name="Lipzen A."/>
            <person name="Henrissat B."/>
            <person name="Riley R."/>
            <person name="Ahrendt S."/>
            <person name="Nagy L.G."/>
            <person name="Grigoriev I.V."/>
            <person name="Martin F."/>
            <person name="Rosso M.N."/>
        </authorList>
    </citation>
    <scope>NUCLEOTIDE SEQUENCE</scope>
    <source>
        <strain evidence="1">CBS 384.51</strain>
    </source>
</reference>
<dbReference type="EMBL" id="MU274905">
    <property type="protein sequence ID" value="KAI0091625.1"/>
    <property type="molecule type" value="Genomic_DNA"/>
</dbReference>
<keyword evidence="2" id="KW-1185">Reference proteome</keyword>
<dbReference type="Proteomes" id="UP001055072">
    <property type="component" value="Unassembled WGS sequence"/>
</dbReference>
<name>A0ACB8UBI9_9APHY</name>
<protein>
    <submittedName>
        <fullName evidence="1">Uncharacterized protein</fullName>
    </submittedName>
</protein>
<evidence type="ECO:0000313" key="2">
    <source>
        <dbReference type="Proteomes" id="UP001055072"/>
    </source>
</evidence>
<evidence type="ECO:0000313" key="1">
    <source>
        <dbReference type="EMBL" id="KAI0091625.1"/>
    </source>
</evidence>
<comment type="caution">
    <text evidence="1">The sequence shown here is derived from an EMBL/GenBank/DDBJ whole genome shotgun (WGS) entry which is preliminary data.</text>
</comment>
<gene>
    <name evidence="1" type="ORF">BDY19DRAFT_991313</name>
</gene>
<proteinExistence type="predicted"/>
<sequence length="397" mass="44811">MQLRSQTKRAAELVSTEEEFVDIQPRKKQRKIIERAVFRVKATERALTTRQTPIQRRILRSAAPSASPPKVPHPANPVTPPRLEPIRVSRAATSPTTFAQPRHVQIQRPVAPLPRRITRSRAAAMLQEIPDVEMVDSNPPFSNPPLKQKKRDLKGKGRAVEETYDTFDTFEARVAALKTANKEKDATIEELQATLARLDEEIKAASFVSQGQQAAEIVKKLEDMHSCALCYEVLASPYVINSPQCGHSYCALCLLKWFFTHLHTDCGTWHDNLQCPLCRTPLPETSEIAQTLPRKTATCPFTPDRHADKVIATLVQSLSETLNPRGTSKEDLSEEAEVLNLIFEDAEDDFGWGIGGSRLSDWEYRRQLGKKAMNSLISRWGRLSPRDFVRFKRNLGL</sequence>
<accession>A0ACB8UBI9</accession>
<organism evidence="1 2">
    <name type="scientific">Irpex rosettiformis</name>
    <dbReference type="NCBI Taxonomy" id="378272"/>
    <lineage>
        <taxon>Eukaryota</taxon>
        <taxon>Fungi</taxon>
        <taxon>Dikarya</taxon>
        <taxon>Basidiomycota</taxon>
        <taxon>Agaricomycotina</taxon>
        <taxon>Agaricomycetes</taxon>
        <taxon>Polyporales</taxon>
        <taxon>Irpicaceae</taxon>
        <taxon>Irpex</taxon>
    </lineage>
</organism>